<evidence type="ECO:0000313" key="6">
    <source>
        <dbReference type="Proteomes" id="UP000700706"/>
    </source>
</evidence>
<dbReference type="PANTHER" id="PTHR12599:SF0">
    <property type="entry name" value="PTERIN-4-ALPHA-CARBINOLAMINE DEHYDRATASE"/>
    <property type="match status" value="1"/>
</dbReference>
<keyword evidence="4" id="KW-0456">Lyase</keyword>
<dbReference type="Proteomes" id="UP000700706">
    <property type="component" value="Unassembled WGS sequence"/>
</dbReference>
<evidence type="ECO:0000256" key="2">
    <source>
        <dbReference type="ARBA" id="ARBA00006472"/>
    </source>
</evidence>
<gene>
    <name evidence="5" type="ORF">JF625_10385</name>
</gene>
<dbReference type="Pfam" id="PF01329">
    <property type="entry name" value="Pterin_4a"/>
    <property type="match status" value="1"/>
</dbReference>
<dbReference type="Gene3D" id="3.30.1360.20">
    <property type="entry name" value="Transcriptional coactivator/pterin dehydratase"/>
    <property type="match status" value="1"/>
</dbReference>
<dbReference type="SUPFAM" id="SSF55248">
    <property type="entry name" value="PCD-like"/>
    <property type="match status" value="1"/>
</dbReference>
<dbReference type="AlphaFoldDB" id="A0A952FIE2"/>
<comment type="similarity">
    <text evidence="2">Belongs to the pterin-4-alpha-carbinolamine dehydratase family.</text>
</comment>
<comment type="catalytic activity">
    <reaction evidence="1">
        <text>(4aS,6R)-4a-hydroxy-L-erythro-5,6,7,8-tetrahydrobiopterin = (6R)-L-erythro-6,7-dihydrobiopterin + H2O</text>
        <dbReference type="Rhea" id="RHEA:11920"/>
        <dbReference type="ChEBI" id="CHEBI:15377"/>
        <dbReference type="ChEBI" id="CHEBI:15642"/>
        <dbReference type="ChEBI" id="CHEBI:43120"/>
        <dbReference type="EC" id="4.2.1.96"/>
    </reaction>
</comment>
<comment type="caution">
    <text evidence="5">The sequence shown here is derived from an EMBL/GenBank/DDBJ whole genome shotgun (WGS) entry which is preliminary data.</text>
</comment>
<evidence type="ECO:0000313" key="5">
    <source>
        <dbReference type="EMBL" id="MBW8725548.1"/>
    </source>
</evidence>
<dbReference type="GO" id="GO:0006729">
    <property type="term" value="P:tetrahydrobiopterin biosynthetic process"/>
    <property type="evidence" value="ECO:0007669"/>
    <property type="project" value="InterPro"/>
</dbReference>
<reference evidence="5" key="1">
    <citation type="submission" date="2020-06" db="EMBL/GenBank/DDBJ databases">
        <title>Stable isotope informed genome-resolved metagenomics uncovers potential trophic interactions in rhizosphere soil.</title>
        <authorList>
            <person name="Starr E.P."/>
            <person name="Shi S."/>
            <person name="Blazewicz S.J."/>
            <person name="Koch B.J."/>
            <person name="Probst A.J."/>
            <person name="Hungate B.A."/>
            <person name="Pett-Ridge J."/>
            <person name="Firestone M.K."/>
            <person name="Banfield J.F."/>
        </authorList>
    </citation>
    <scope>NUCLEOTIDE SEQUENCE</scope>
    <source>
        <strain evidence="5">YM_69_17</strain>
    </source>
</reference>
<dbReference type="CDD" id="cd00488">
    <property type="entry name" value="PCD_DCoH"/>
    <property type="match status" value="1"/>
</dbReference>
<dbReference type="EMBL" id="JAEKLZ010000175">
    <property type="protein sequence ID" value="MBW8725548.1"/>
    <property type="molecule type" value="Genomic_DNA"/>
</dbReference>
<dbReference type="PANTHER" id="PTHR12599">
    <property type="entry name" value="PTERIN-4-ALPHA-CARBINOLAMINE DEHYDRATASE"/>
    <property type="match status" value="1"/>
</dbReference>
<dbReference type="GO" id="GO:0008124">
    <property type="term" value="F:4-alpha-hydroxytetrahydrobiopterin dehydratase activity"/>
    <property type="evidence" value="ECO:0007669"/>
    <property type="project" value="UniProtKB-EC"/>
</dbReference>
<dbReference type="InterPro" id="IPR036428">
    <property type="entry name" value="PCD_sf"/>
</dbReference>
<organism evidence="5 6">
    <name type="scientific">Inquilinus limosus</name>
    <dbReference type="NCBI Taxonomy" id="171674"/>
    <lineage>
        <taxon>Bacteria</taxon>
        <taxon>Pseudomonadati</taxon>
        <taxon>Pseudomonadota</taxon>
        <taxon>Alphaproteobacteria</taxon>
        <taxon>Rhodospirillales</taxon>
        <taxon>Rhodospirillaceae</taxon>
        <taxon>Inquilinus</taxon>
    </lineage>
</organism>
<accession>A0A952FIE2</accession>
<dbReference type="InterPro" id="IPR001533">
    <property type="entry name" value="Pterin_deHydtase"/>
</dbReference>
<evidence type="ECO:0000256" key="3">
    <source>
        <dbReference type="ARBA" id="ARBA00013252"/>
    </source>
</evidence>
<evidence type="ECO:0000256" key="1">
    <source>
        <dbReference type="ARBA" id="ARBA00001554"/>
    </source>
</evidence>
<sequence length="124" mass="13793">MPTAPQAHPPAEVEARLARDLPRWRYQDGTIRRRYETHGWKGTMLAIGAIGHLAEAAWHHPEIAASWGWVEVRLNTHDAGGGITDRDFALAGKIEEVVAWQPALEGNGLEGTPTSPRFAYIKYE</sequence>
<protein>
    <recommendedName>
        <fullName evidence="3">4a-hydroxytetrahydrobiopterin dehydratase</fullName>
        <ecNumber evidence="3">4.2.1.96</ecNumber>
    </recommendedName>
</protein>
<evidence type="ECO:0000256" key="4">
    <source>
        <dbReference type="ARBA" id="ARBA00023239"/>
    </source>
</evidence>
<proteinExistence type="inferred from homology"/>
<name>A0A952FIE2_9PROT</name>
<dbReference type="EC" id="4.2.1.96" evidence="3"/>